<protein>
    <recommendedName>
        <fullName evidence="3">Sulfotransferase</fullName>
    </recommendedName>
</protein>
<dbReference type="EMBL" id="LNTU01000001">
    <property type="protein sequence ID" value="KXF78455.1"/>
    <property type="molecule type" value="Genomic_DNA"/>
</dbReference>
<dbReference type="Gene3D" id="3.40.50.300">
    <property type="entry name" value="P-loop containing nucleotide triphosphate hydrolases"/>
    <property type="match status" value="1"/>
</dbReference>
<reference evidence="1 2" key="1">
    <citation type="submission" date="2015-11" db="EMBL/GenBank/DDBJ databases">
        <title>Draft genome sequence of Paramesorhizobium deserti A-3-E, a strain highly resistant to diverse beta-lactam antibiotics.</title>
        <authorList>
            <person name="Lv R."/>
            <person name="Yang X."/>
            <person name="Fang N."/>
            <person name="Guo J."/>
            <person name="Luo X."/>
            <person name="Peng F."/>
            <person name="Yang R."/>
            <person name="Cui Y."/>
            <person name="Fang C."/>
            <person name="Song Y."/>
        </authorList>
    </citation>
    <scope>NUCLEOTIDE SEQUENCE [LARGE SCALE GENOMIC DNA]</scope>
    <source>
        <strain evidence="1 2">A-3-E</strain>
    </source>
</reference>
<keyword evidence="2" id="KW-1185">Reference proteome</keyword>
<gene>
    <name evidence="1" type="ORF">ATN84_01260</name>
</gene>
<evidence type="ECO:0000313" key="2">
    <source>
        <dbReference type="Proteomes" id="UP000070107"/>
    </source>
</evidence>
<dbReference type="SUPFAM" id="SSF52540">
    <property type="entry name" value="P-loop containing nucleoside triphosphate hydrolases"/>
    <property type="match status" value="1"/>
</dbReference>
<organism evidence="1 2">
    <name type="scientific">Paramesorhizobium deserti</name>
    <dbReference type="NCBI Taxonomy" id="1494590"/>
    <lineage>
        <taxon>Bacteria</taxon>
        <taxon>Pseudomonadati</taxon>
        <taxon>Pseudomonadota</taxon>
        <taxon>Alphaproteobacteria</taxon>
        <taxon>Hyphomicrobiales</taxon>
        <taxon>Phyllobacteriaceae</taxon>
        <taxon>Paramesorhizobium</taxon>
    </lineage>
</organism>
<dbReference type="InterPro" id="IPR027417">
    <property type="entry name" value="P-loop_NTPase"/>
</dbReference>
<accession>A0A135HZ43</accession>
<dbReference type="Pfam" id="PF13469">
    <property type="entry name" value="Sulfotransfer_3"/>
    <property type="match status" value="1"/>
</dbReference>
<evidence type="ECO:0000313" key="1">
    <source>
        <dbReference type="EMBL" id="KXF78455.1"/>
    </source>
</evidence>
<dbReference type="AlphaFoldDB" id="A0A135HZ43"/>
<proteinExistence type="predicted"/>
<dbReference type="Proteomes" id="UP000070107">
    <property type="component" value="Unassembled WGS sequence"/>
</dbReference>
<dbReference type="RefSeq" id="WP_068879724.1">
    <property type="nucleotide sequence ID" value="NZ_LNTU01000001.1"/>
</dbReference>
<evidence type="ECO:0008006" key="3">
    <source>
        <dbReference type="Google" id="ProtNLM"/>
    </source>
</evidence>
<comment type="caution">
    <text evidence="1">The sequence shown here is derived from an EMBL/GenBank/DDBJ whole genome shotgun (WGS) entry which is preliminary data.</text>
</comment>
<sequence>MDQTVKRPAHMEVDPWTDRVGGLLERFPGLMIKAGDWETRMLRDRLADIAIDRPIYVAGLARSGSTILLELLARHPDAVTHRYRDFPLLPIPWGWNWFIDRAGRVEQQAAERAHRDRIVVTPESPEAFEEVLWNAFFPGLHDAEKSAVLDRDTAHPRFEAFYRDHIRKLLALRRGRRYVSKGNYNVTRIAYLRKILPDARFIVPIRDPVWHIASLVKQHRLFLTAAAEDERVRRHMRRSGHFEFGPDRHAINTGQDGAPARAAVHWKRGEEVAGWAAQWADVYGHVADLMQDPETADAVKIVRYEDFCADPGPVFAGVLERCGLQPAGLIEIAGTTISPPTYYEPSFTTAERNTIHDITAEVAGRFGYG</sequence>
<dbReference type="STRING" id="1494590.ATN84_01260"/>
<name>A0A135HZ43_9HYPH</name>